<keyword evidence="2" id="KW-1185">Reference proteome</keyword>
<dbReference type="AlphaFoldDB" id="A0A2I0B532"/>
<gene>
    <name evidence="1" type="ORF">AXF42_Ash018902</name>
</gene>
<reference evidence="1 2" key="1">
    <citation type="journal article" date="2017" name="Nature">
        <title>The Apostasia genome and the evolution of orchids.</title>
        <authorList>
            <person name="Zhang G.Q."/>
            <person name="Liu K.W."/>
            <person name="Li Z."/>
            <person name="Lohaus R."/>
            <person name="Hsiao Y.Y."/>
            <person name="Niu S.C."/>
            <person name="Wang J.Y."/>
            <person name="Lin Y.C."/>
            <person name="Xu Q."/>
            <person name="Chen L.J."/>
            <person name="Yoshida K."/>
            <person name="Fujiwara S."/>
            <person name="Wang Z.W."/>
            <person name="Zhang Y.Q."/>
            <person name="Mitsuda N."/>
            <person name="Wang M."/>
            <person name="Liu G.H."/>
            <person name="Pecoraro L."/>
            <person name="Huang H.X."/>
            <person name="Xiao X.J."/>
            <person name="Lin M."/>
            <person name="Wu X.Y."/>
            <person name="Wu W.L."/>
            <person name="Chen Y.Y."/>
            <person name="Chang S.B."/>
            <person name="Sakamoto S."/>
            <person name="Ohme-Takagi M."/>
            <person name="Yagi M."/>
            <person name="Zeng S.J."/>
            <person name="Shen C.Y."/>
            <person name="Yeh C.M."/>
            <person name="Luo Y.B."/>
            <person name="Tsai W.C."/>
            <person name="Van de Peer Y."/>
            <person name="Liu Z.J."/>
        </authorList>
    </citation>
    <scope>NUCLEOTIDE SEQUENCE [LARGE SCALE GENOMIC DNA]</scope>
    <source>
        <strain evidence="2">cv. Shenzhen</strain>
        <tissue evidence="1">Stem</tissue>
    </source>
</reference>
<proteinExistence type="predicted"/>
<sequence length="142" mass="15447">MVDDGDELVMDAIPGGAVVSFVHELEEPEGPGIAAVGFEDGEIGVAVIIDEKGEGPFTSGLVIVSLEWRSVLRGCSGEGFRFAVPGLKCLWRSGRRRCRSRSQSETPSAEGREVELMKGIESAKAKGTTLQKWLELRWKRAE</sequence>
<organism evidence="1 2">
    <name type="scientific">Apostasia shenzhenica</name>
    <dbReference type="NCBI Taxonomy" id="1088818"/>
    <lineage>
        <taxon>Eukaryota</taxon>
        <taxon>Viridiplantae</taxon>
        <taxon>Streptophyta</taxon>
        <taxon>Embryophyta</taxon>
        <taxon>Tracheophyta</taxon>
        <taxon>Spermatophyta</taxon>
        <taxon>Magnoliopsida</taxon>
        <taxon>Liliopsida</taxon>
        <taxon>Asparagales</taxon>
        <taxon>Orchidaceae</taxon>
        <taxon>Apostasioideae</taxon>
        <taxon>Apostasia</taxon>
    </lineage>
</organism>
<accession>A0A2I0B532</accession>
<evidence type="ECO:0000313" key="2">
    <source>
        <dbReference type="Proteomes" id="UP000236161"/>
    </source>
</evidence>
<name>A0A2I0B532_9ASPA</name>
<dbReference type="Proteomes" id="UP000236161">
    <property type="component" value="Unassembled WGS sequence"/>
</dbReference>
<dbReference type="EMBL" id="KZ451912">
    <property type="protein sequence ID" value="PKA62907.1"/>
    <property type="molecule type" value="Genomic_DNA"/>
</dbReference>
<evidence type="ECO:0000313" key="1">
    <source>
        <dbReference type="EMBL" id="PKA62907.1"/>
    </source>
</evidence>
<protein>
    <submittedName>
        <fullName evidence="1">Uncharacterized protein</fullName>
    </submittedName>
</protein>